<dbReference type="RefSeq" id="WP_348609238.1">
    <property type="nucleotide sequence ID" value="NZ_CP157276.1"/>
</dbReference>
<evidence type="ECO:0000313" key="3">
    <source>
        <dbReference type="Proteomes" id="UP001629744"/>
    </source>
</evidence>
<keyword evidence="1" id="KW-0472">Membrane</keyword>
<protein>
    <submittedName>
        <fullName evidence="2">Uncharacterized protein</fullName>
    </submittedName>
</protein>
<evidence type="ECO:0000313" key="2">
    <source>
        <dbReference type="EMBL" id="MFM1726925.1"/>
    </source>
</evidence>
<proteinExistence type="predicted"/>
<evidence type="ECO:0000256" key="1">
    <source>
        <dbReference type="SAM" id="Phobius"/>
    </source>
</evidence>
<dbReference type="Proteomes" id="UP001629744">
    <property type="component" value="Unassembled WGS sequence"/>
</dbReference>
<feature type="transmembrane region" description="Helical" evidence="1">
    <location>
        <begin position="76"/>
        <end position="97"/>
    </location>
</feature>
<accession>A0ABW9FMV9</accession>
<reference evidence="2 3" key="1">
    <citation type="submission" date="2023-11" db="EMBL/GenBank/DDBJ databases">
        <authorList>
            <person name="Val-Calvo J."/>
            <person name="Scortti M."/>
            <person name="Vazquez-Boland J."/>
        </authorList>
    </citation>
    <scope>NUCLEOTIDE SEQUENCE [LARGE SCALE GENOMIC DNA]</scope>
    <source>
        <strain evidence="2 3">DSM 46662</strain>
    </source>
</reference>
<name>A0ABW9FMV9_9NOCA</name>
<dbReference type="EMBL" id="JBDLNU010000001">
    <property type="protein sequence ID" value="MFM1726925.1"/>
    <property type="molecule type" value="Genomic_DNA"/>
</dbReference>
<feature type="transmembrane region" description="Helical" evidence="1">
    <location>
        <begin position="109"/>
        <end position="130"/>
    </location>
</feature>
<keyword evidence="3" id="KW-1185">Reference proteome</keyword>
<comment type="caution">
    <text evidence="2">The sequence shown here is derived from an EMBL/GenBank/DDBJ whole genome shotgun (WGS) entry which is preliminary data.</text>
</comment>
<feature type="transmembrane region" description="Helical" evidence="1">
    <location>
        <begin position="44"/>
        <end position="64"/>
    </location>
</feature>
<keyword evidence="1" id="KW-1133">Transmembrane helix</keyword>
<organism evidence="2 3">
    <name type="scientific">Prescottella soli</name>
    <dbReference type="NCBI Taxonomy" id="1543852"/>
    <lineage>
        <taxon>Bacteria</taxon>
        <taxon>Bacillati</taxon>
        <taxon>Actinomycetota</taxon>
        <taxon>Actinomycetes</taxon>
        <taxon>Mycobacteriales</taxon>
        <taxon>Nocardiaceae</taxon>
        <taxon>Prescottella</taxon>
    </lineage>
</organism>
<keyword evidence="1" id="KW-0812">Transmembrane</keyword>
<sequence length="136" mass="14103">MKTLTAASAVSVLCTVSVWLFVVPQLVSTGMVEPGPLFELMVVLPTPIGLIAALVGAAAGLFGLVRRGVRVDIARLLMALGQIATVVLAVVIIVWALEFGSTGWELMALPASLLLGQIVVAAGLFTGASVRLRRVP</sequence>
<gene>
    <name evidence="2" type="ORF">ABEU19_000366</name>
</gene>